<evidence type="ECO:0000313" key="6">
    <source>
        <dbReference type="EMBL" id="CAE0830670.1"/>
    </source>
</evidence>
<dbReference type="Pfam" id="PF06325">
    <property type="entry name" value="PrmA"/>
    <property type="match status" value="1"/>
</dbReference>
<dbReference type="CDD" id="cd02440">
    <property type="entry name" value="AdoMet_MTases"/>
    <property type="match status" value="1"/>
</dbReference>
<dbReference type="PROSITE" id="PS51678">
    <property type="entry name" value="SAM_MT_PRMT"/>
    <property type="match status" value="1"/>
</dbReference>
<sequence>MDQHSKAEGIYKYATDLDPHHAIAWYNRGLTLQALGRWQESRDCQLNALRDHYLTGTPAMESIASTLAACFVKLGDAKSGCRLLSELVGSGPHPLAQQLAEYLSDSGEPGKAIDVLKQQHPADLEAWYKDAVGALALNNNFRQSDLLSRLLTIQNFTVPKHPRVQEGFHNAIKAAMAQIKAKDDGPASMLELDGLGMYSIMALREGCQFAACRVKSWDVLTTALRRTFMANGCLEHQAQIQEYVPSSSGGEDPLAEIPQGCKLVVQGVNCPASVPLLIQRMQTFQAAGMLTVPKKGALKVMGIQCDQLHHQTNVGPVVSGFDVSNFGDFCTAIRKYNLNVHLHHADHVQLSEVVTVDVAKGINELSEMKVKLPIKTAGRLDAIATWYDFELFDGIELSMGPASDGLWKQNIQMVHLDQDVAAGESVEMDIVVTRWAKDYTQQWIMFDDIGVAREEKAPTQTHQTALNSFDALGGAVWHFDMMSDLKRNDAYERALIAAVKPGSIVLDIGTGSGLLAMMAARAGAKHVYACEMNPDVAEKAKAVIKANGLEDRITVYGKRSTDIHVGAELPAPVDVVVTETMGTDLLSEAMYFSLHDAVKRLTTPDVVLIPSTGRVLAQLIEVPERWHMDGFAIPKEGGLDMRPLNTLLPNFWSMVQMKKIKYVALSDVTTLFDFDFSVPYNPKGLLDTLKVPLIASGRLHAVVIWWDSILGRDGDEDIIIETGPESRYASTDHAHWSQMMQILSFDGVPVTAGESIPLRVYTDNHMTFCELTEQ</sequence>
<accession>A0A7S4LI65</accession>
<evidence type="ECO:0000256" key="3">
    <source>
        <dbReference type="ARBA" id="ARBA00022691"/>
    </source>
</evidence>
<dbReference type="EMBL" id="HBJA01121912">
    <property type="protein sequence ID" value="CAE0830670.1"/>
    <property type="molecule type" value="Transcribed_RNA"/>
</dbReference>
<reference evidence="6" key="1">
    <citation type="submission" date="2021-01" db="EMBL/GenBank/DDBJ databases">
        <authorList>
            <person name="Corre E."/>
            <person name="Pelletier E."/>
            <person name="Niang G."/>
            <person name="Scheremetjew M."/>
            <person name="Finn R."/>
            <person name="Kale V."/>
            <person name="Holt S."/>
            <person name="Cochrane G."/>
            <person name="Meng A."/>
            <person name="Brown T."/>
            <person name="Cohen L."/>
        </authorList>
    </citation>
    <scope>NUCLEOTIDE SEQUENCE</scope>
    <source>
        <strain evidence="6">CCMP1594</strain>
    </source>
</reference>
<evidence type="ECO:0000256" key="2">
    <source>
        <dbReference type="ARBA" id="ARBA00022679"/>
    </source>
</evidence>
<dbReference type="Gene3D" id="2.70.160.11">
    <property type="entry name" value="Hnrnp arginine n-methyltransferase1"/>
    <property type="match status" value="2"/>
</dbReference>
<dbReference type="InterPro" id="IPR029063">
    <property type="entry name" value="SAM-dependent_MTases_sf"/>
</dbReference>
<evidence type="ECO:0000256" key="4">
    <source>
        <dbReference type="PROSITE-ProRule" id="PRU01015"/>
    </source>
</evidence>
<dbReference type="PANTHER" id="PTHR11006">
    <property type="entry name" value="PROTEIN ARGININE N-METHYLTRANSFERASE"/>
    <property type="match status" value="1"/>
</dbReference>
<gene>
    <name evidence="6" type="ORF">EGYM00163_LOCUS41951</name>
</gene>
<dbReference type="SUPFAM" id="SSF48452">
    <property type="entry name" value="TPR-like"/>
    <property type="match status" value="1"/>
</dbReference>
<evidence type="ECO:0000259" key="5">
    <source>
        <dbReference type="Pfam" id="PF22528"/>
    </source>
</evidence>
<feature type="domain" description="Protein arginine N-methyltransferase" evidence="5">
    <location>
        <begin position="661"/>
        <end position="761"/>
    </location>
</feature>
<evidence type="ECO:0000256" key="1">
    <source>
        <dbReference type="ARBA" id="ARBA00022603"/>
    </source>
</evidence>
<keyword evidence="3 4" id="KW-0949">S-adenosyl-L-methionine</keyword>
<name>A0A7S4LI65_9EUGL</name>
<dbReference type="AlphaFoldDB" id="A0A7S4LI65"/>
<proteinExistence type="predicted"/>
<keyword evidence="1 4" id="KW-0489">Methyltransferase</keyword>
<dbReference type="InterPro" id="IPR055135">
    <property type="entry name" value="PRMT_dom"/>
</dbReference>
<organism evidence="6">
    <name type="scientific">Eutreptiella gymnastica</name>
    <dbReference type="NCBI Taxonomy" id="73025"/>
    <lineage>
        <taxon>Eukaryota</taxon>
        <taxon>Discoba</taxon>
        <taxon>Euglenozoa</taxon>
        <taxon>Euglenida</taxon>
        <taxon>Spirocuta</taxon>
        <taxon>Euglenophyceae</taxon>
        <taxon>Eutreptiales</taxon>
        <taxon>Eutreptiaceae</taxon>
        <taxon>Eutreptiella</taxon>
    </lineage>
</organism>
<dbReference type="Gene3D" id="1.25.40.10">
    <property type="entry name" value="Tetratricopeptide repeat domain"/>
    <property type="match status" value="1"/>
</dbReference>
<dbReference type="Pfam" id="PF22528">
    <property type="entry name" value="PRMT_C"/>
    <property type="match status" value="1"/>
</dbReference>
<dbReference type="GO" id="GO:0016274">
    <property type="term" value="F:protein-arginine N-methyltransferase activity"/>
    <property type="evidence" value="ECO:0007669"/>
    <property type="project" value="InterPro"/>
</dbReference>
<protein>
    <recommendedName>
        <fullName evidence="5">Protein arginine N-methyltransferase domain-containing protein</fullName>
    </recommendedName>
</protein>
<dbReference type="SUPFAM" id="SSF53335">
    <property type="entry name" value="S-adenosyl-L-methionine-dependent methyltransferases"/>
    <property type="match status" value="1"/>
</dbReference>
<dbReference type="PANTHER" id="PTHR11006:SF4">
    <property type="entry name" value="PROTEIN ARGININE N-METHYLTRANSFERASE 7"/>
    <property type="match status" value="1"/>
</dbReference>
<dbReference type="InterPro" id="IPR025799">
    <property type="entry name" value="Arg_MeTrfase"/>
</dbReference>
<keyword evidence="2 4" id="KW-0808">Transferase</keyword>
<dbReference type="InterPro" id="IPR011990">
    <property type="entry name" value="TPR-like_helical_dom_sf"/>
</dbReference>
<dbReference type="Gene3D" id="3.40.50.150">
    <property type="entry name" value="Vaccinia Virus protein VP39"/>
    <property type="match status" value="1"/>
</dbReference>
<dbReference type="GO" id="GO:0042054">
    <property type="term" value="F:histone methyltransferase activity"/>
    <property type="evidence" value="ECO:0007669"/>
    <property type="project" value="TreeGrafter"/>
</dbReference>
<dbReference type="GO" id="GO:0032259">
    <property type="term" value="P:methylation"/>
    <property type="evidence" value="ECO:0007669"/>
    <property type="project" value="UniProtKB-KW"/>
</dbReference>